<evidence type="ECO:0000313" key="3">
    <source>
        <dbReference type="WBParaSite" id="jg3226"/>
    </source>
</evidence>
<dbReference type="InterPro" id="IPR002921">
    <property type="entry name" value="Fungal_lipase-type"/>
</dbReference>
<accession>A0A915EAF2</accession>
<dbReference type="SUPFAM" id="SSF53474">
    <property type="entry name" value="alpha/beta-Hydrolases"/>
    <property type="match status" value="1"/>
</dbReference>
<dbReference type="CDD" id="cd00519">
    <property type="entry name" value="Lipase_3"/>
    <property type="match status" value="1"/>
</dbReference>
<feature type="domain" description="Fungal lipase-type" evidence="1">
    <location>
        <begin position="44"/>
        <end position="181"/>
    </location>
</feature>
<dbReference type="Pfam" id="PF01764">
    <property type="entry name" value="Lipase_3"/>
    <property type="match status" value="1"/>
</dbReference>
<name>A0A915EAF2_9BILA</name>
<dbReference type="WBParaSite" id="jg3226">
    <property type="protein sequence ID" value="jg3226"/>
    <property type="gene ID" value="jg3226"/>
</dbReference>
<dbReference type="Gene3D" id="3.40.50.1820">
    <property type="entry name" value="alpha/beta hydrolase"/>
    <property type="match status" value="1"/>
</dbReference>
<keyword evidence="2" id="KW-1185">Reference proteome</keyword>
<evidence type="ECO:0000259" key="1">
    <source>
        <dbReference type="Pfam" id="PF01764"/>
    </source>
</evidence>
<proteinExistence type="predicted"/>
<dbReference type="PANTHER" id="PTHR45908:SF18">
    <property type="entry name" value="FUNGAL LIPASE-LIKE DOMAIN-CONTAINING PROTEIN"/>
    <property type="match status" value="1"/>
</dbReference>
<dbReference type="GO" id="GO:0006629">
    <property type="term" value="P:lipid metabolic process"/>
    <property type="evidence" value="ECO:0007669"/>
    <property type="project" value="InterPro"/>
</dbReference>
<dbReference type="Proteomes" id="UP000887574">
    <property type="component" value="Unplaced"/>
</dbReference>
<dbReference type="InterPro" id="IPR029058">
    <property type="entry name" value="AB_hydrolase_fold"/>
</dbReference>
<dbReference type="AlphaFoldDB" id="A0A915EAF2"/>
<reference evidence="3" key="1">
    <citation type="submission" date="2022-11" db="UniProtKB">
        <authorList>
            <consortium name="WormBaseParasite"/>
        </authorList>
    </citation>
    <scope>IDENTIFICATION</scope>
</reference>
<sequence length="287" mass="32493">MLQTCLDNNVPNVRLLRRYVVPCDFVKTECVAFLAFSPLDNAVIVSFRGTNGAVQLLVEAINFMLYIQKDFEPVGGKVVAYFYDAFFQLWKSGLEKDLRETLKEHPTAELWVFGHSLGGSIGSLAAAWVSRLSLVAPEKIRFVSFGQPRTGNLAYAQIFDDLVPYKYRVVHRGDCVTKLPARIPVTDSSLFHHRYEVWYNNEMNSGDAYEVCESADSASCSASVTDAESVSSTNHLQYYNVSLYSWFRSGCSSKLHLKLRPKFPFHDDVRDSNVIVVDQDLRDQDVF</sequence>
<dbReference type="PANTHER" id="PTHR45908">
    <property type="entry name" value="PROTEIN CBG11750-RELATED"/>
    <property type="match status" value="1"/>
</dbReference>
<evidence type="ECO:0000313" key="2">
    <source>
        <dbReference type="Proteomes" id="UP000887574"/>
    </source>
</evidence>
<protein>
    <submittedName>
        <fullName evidence="3">Fungal lipase-like domain-containing protein</fullName>
    </submittedName>
</protein>
<organism evidence="2 3">
    <name type="scientific">Ditylenchus dipsaci</name>
    <dbReference type="NCBI Taxonomy" id="166011"/>
    <lineage>
        <taxon>Eukaryota</taxon>
        <taxon>Metazoa</taxon>
        <taxon>Ecdysozoa</taxon>
        <taxon>Nematoda</taxon>
        <taxon>Chromadorea</taxon>
        <taxon>Rhabditida</taxon>
        <taxon>Tylenchina</taxon>
        <taxon>Tylenchomorpha</taxon>
        <taxon>Sphaerularioidea</taxon>
        <taxon>Anguinidae</taxon>
        <taxon>Anguininae</taxon>
        <taxon>Ditylenchus</taxon>
    </lineage>
</organism>